<feature type="compositionally biased region" description="Basic and acidic residues" evidence="1">
    <location>
        <begin position="73"/>
        <end position="82"/>
    </location>
</feature>
<dbReference type="KEGG" id="rgi:RGI145_11360"/>
<dbReference type="Proteomes" id="UP001258945">
    <property type="component" value="Unassembled WGS sequence"/>
</dbReference>
<dbReference type="EMBL" id="JAVVDO010000002">
    <property type="protein sequence ID" value="MDT8329859.1"/>
    <property type="molecule type" value="Genomic_DNA"/>
</dbReference>
<proteinExistence type="predicted"/>
<organism evidence="2 4">
    <name type="scientific">Roseomonas gilardii</name>
    <dbReference type="NCBI Taxonomy" id="257708"/>
    <lineage>
        <taxon>Bacteria</taxon>
        <taxon>Pseudomonadati</taxon>
        <taxon>Pseudomonadota</taxon>
        <taxon>Alphaproteobacteria</taxon>
        <taxon>Acetobacterales</taxon>
        <taxon>Roseomonadaceae</taxon>
        <taxon>Roseomonas</taxon>
    </lineage>
</organism>
<name>A0A1L7AFS8_9PROT</name>
<feature type="compositionally biased region" description="Pro residues" evidence="1">
    <location>
        <begin position="47"/>
        <end position="60"/>
    </location>
</feature>
<feature type="region of interest" description="Disordered" evidence="1">
    <location>
        <begin position="38"/>
        <end position="83"/>
    </location>
</feature>
<dbReference type="EMBL" id="CP015583">
    <property type="protein sequence ID" value="APT57612.1"/>
    <property type="molecule type" value="Genomic_DNA"/>
</dbReference>
<evidence type="ECO:0000313" key="2">
    <source>
        <dbReference type="EMBL" id="APT57612.1"/>
    </source>
</evidence>
<dbReference type="Proteomes" id="UP000185494">
    <property type="component" value="Chromosome 1"/>
</dbReference>
<accession>A0A1L7AFS8</accession>
<reference evidence="2 4" key="1">
    <citation type="submission" date="2016-05" db="EMBL/GenBank/DDBJ databases">
        <title>Complete Genome and Methylome Analysis of Psychrotrophic Bacterial Isolates from Antarctic Lake Untersee.</title>
        <authorList>
            <person name="Fomenkov A."/>
            <person name="Akimov V.N."/>
            <person name="Vasilyeva L.V."/>
            <person name="Andersen D."/>
            <person name="Vincze T."/>
            <person name="Roberts R.J."/>
        </authorList>
    </citation>
    <scope>NUCLEOTIDE SEQUENCE [LARGE SCALE GENOMIC DNA]</scope>
    <source>
        <strain evidence="2 4">U14-5</strain>
    </source>
</reference>
<sequence>MSESSATPAQPTILASFRDKEAVEAALSYLEGEAIPRAQISVRHADPAPPPTPAEAPSPAPQSETMPEDSGDEPLREDEHRNLRTMRNSMAAAAAGLAAAGVVVATGGAAAPAVGAAIAAGAGAGGLSELASQASGTEGTATTEHAEAIVVVKPANVDQAERARSILNRAAALRVWEEAPSA</sequence>
<evidence type="ECO:0000313" key="5">
    <source>
        <dbReference type="Proteomes" id="UP001258945"/>
    </source>
</evidence>
<dbReference type="AlphaFoldDB" id="A0A1L7AFS8"/>
<protein>
    <submittedName>
        <fullName evidence="2">Uncharacterized protein</fullName>
    </submittedName>
</protein>
<reference evidence="3 5" key="2">
    <citation type="journal article" date="2019" name="Microb. Pathog.">
        <title>Comparison of VITEK 2, MALDI-TOF MS, 16S rRNA gene sequencing, and whole-genome sequencing for identification of Roseomonas mucosa.</title>
        <authorList>
            <person name="Rudolph W.W."/>
            <person name="Gunzer F."/>
            <person name="Trauth M."/>
            <person name="Bunk B."/>
            <person name="Bigge R."/>
            <person name="Schrottner P."/>
        </authorList>
    </citation>
    <scope>NUCLEOTIDE SEQUENCE [LARGE SCALE GENOMIC DNA]</scope>
    <source>
        <strain evidence="3 5">DSM 103800</strain>
    </source>
</reference>
<evidence type="ECO:0000313" key="3">
    <source>
        <dbReference type="EMBL" id="MDT8329859.1"/>
    </source>
</evidence>
<evidence type="ECO:0000313" key="4">
    <source>
        <dbReference type="Proteomes" id="UP000185494"/>
    </source>
</evidence>
<dbReference type="RefSeq" id="WP_075798437.1">
    <property type="nucleotide sequence ID" value="NZ_CP015583.1"/>
</dbReference>
<keyword evidence="5" id="KW-1185">Reference proteome</keyword>
<reference evidence="3" key="3">
    <citation type="submission" date="2023-09" db="EMBL/GenBank/DDBJ databases">
        <authorList>
            <person name="Schober I."/>
            <person name="Bunk B."/>
        </authorList>
    </citation>
    <scope>NUCLEOTIDE SEQUENCE</scope>
    <source>
        <strain evidence="3">DSM 103800</strain>
    </source>
</reference>
<evidence type="ECO:0000256" key="1">
    <source>
        <dbReference type="SAM" id="MobiDB-lite"/>
    </source>
</evidence>
<gene>
    <name evidence="2" type="ORF">RGI145_11360</name>
    <name evidence="3" type="ORF">RQ831_02265</name>
</gene>